<accession>A0A0D8FSV2</accession>
<dbReference type="Proteomes" id="UP000032336">
    <property type="component" value="Unassembled WGS sequence"/>
</dbReference>
<dbReference type="GO" id="GO:0016747">
    <property type="term" value="F:acyltransferase activity, transferring groups other than amino-acyl groups"/>
    <property type="evidence" value="ECO:0007669"/>
    <property type="project" value="InterPro"/>
</dbReference>
<dbReference type="STRING" id="1121877.FEAC_22280"/>
<reference evidence="2 3" key="1">
    <citation type="submission" date="2015-01" db="EMBL/GenBank/DDBJ databases">
        <title>Draft genome of the acidophilic iron oxidizer Ferrimicrobium acidiphilum strain T23.</title>
        <authorList>
            <person name="Poehlein A."/>
            <person name="Eisen S."/>
            <person name="Schloemann M."/>
            <person name="Johnson B.D."/>
            <person name="Daniel R."/>
            <person name="Muehling M."/>
        </authorList>
    </citation>
    <scope>NUCLEOTIDE SEQUENCE [LARGE SCALE GENOMIC DNA]</scope>
    <source>
        <strain evidence="2 3">T23</strain>
    </source>
</reference>
<dbReference type="InterPro" id="IPR000182">
    <property type="entry name" value="GNAT_dom"/>
</dbReference>
<dbReference type="OrthoDB" id="9796171at2"/>
<dbReference type="RefSeq" id="WP_052566229.1">
    <property type="nucleotide sequence ID" value="NZ_JQKF01000026.1"/>
</dbReference>
<dbReference type="CDD" id="cd04301">
    <property type="entry name" value="NAT_SF"/>
    <property type="match status" value="1"/>
</dbReference>
<keyword evidence="2" id="KW-0808">Transferase</keyword>
<dbReference type="Pfam" id="PF13508">
    <property type="entry name" value="Acetyltransf_7"/>
    <property type="match status" value="1"/>
</dbReference>
<comment type="caution">
    <text evidence="2">The sequence shown here is derived from an EMBL/GenBank/DDBJ whole genome shotgun (WGS) entry which is preliminary data.</text>
</comment>
<dbReference type="eggNOG" id="COG0456">
    <property type="taxonomic scope" value="Bacteria"/>
</dbReference>
<dbReference type="SUPFAM" id="SSF55729">
    <property type="entry name" value="Acyl-CoA N-acyltransferases (Nat)"/>
    <property type="match status" value="1"/>
</dbReference>
<dbReference type="GeneID" id="78373282"/>
<keyword evidence="3" id="KW-1185">Reference proteome</keyword>
<evidence type="ECO:0000259" key="1">
    <source>
        <dbReference type="PROSITE" id="PS51186"/>
    </source>
</evidence>
<dbReference type="Gene3D" id="3.40.630.30">
    <property type="match status" value="1"/>
</dbReference>
<protein>
    <submittedName>
        <fullName evidence="2">Acetyltransferase (GNAT) family protein</fullName>
    </submittedName>
</protein>
<name>A0A0D8FSV2_9ACTN</name>
<feature type="domain" description="N-acetyltransferase" evidence="1">
    <location>
        <begin position="9"/>
        <end position="161"/>
    </location>
</feature>
<dbReference type="InterPro" id="IPR016181">
    <property type="entry name" value="Acyl_CoA_acyltransferase"/>
</dbReference>
<dbReference type="AlphaFoldDB" id="A0A0D8FSV2"/>
<proteinExistence type="predicted"/>
<evidence type="ECO:0000313" key="3">
    <source>
        <dbReference type="Proteomes" id="UP000032336"/>
    </source>
</evidence>
<sequence length="161" mass="17144">MKRDDELSIEVGEITAEVLDVRARILRAGMDPATAHFPGDENSKSVHAVARLSGQVVGVGSLIPEAIGDRPALRLRGMAVEADFRGQGIGAAILERLLEVSHAWTDEISSTGSGAGECQLIWCLARVGARSLYERHGFVALGAEFVIEGIGAHVQMLRSSL</sequence>
<evidence type="ECO:0000313" key="2">
    <source>
        <dbReference type="EMBL" id="KJE76034.1"/>
    </source>
</evidence>
<gene>
    <name evidence="2" type="ORF">FEAC_22280</name>
</gene>
<organism evidence="2 3">
    <name type="scientific">Ferrimicrobium acidiphilum DSM 19497</name>
    <dbReference type="NCBI Taxonomy" id="1121877"/>
    <lineage>
        <taxon>Bacteria</taxon>
        <taxon>Bacillati</taxon>
        <taxon>Actinomycetota</taxon>
        <taxon>Acidimicrobiia</taxon>
        <taxon>Acidimicrobiales</taxon>
        <taxon>Acidimicrobiaceae</taxon>
        <taxon>Ferrimicrobium</taxon>
    </lineage>
</organism>
<dbReference type="EMBL" id="JXUW01000023">
    <property type="protein sequence ID" value="KJE76034.1"/>
    <property type="molecule type" value="Genomic_DNA"/>
</dbReference>
<dbReference type="PROSITE" id="PS51186">
    <property type="entry name" value="GNAT"/>
    <property type="match status" value="1"/>
</dbReference>